<dbReference type="Gene3D" id="1.10.10.10">
    <property type="entry name" value="Winged helix-like DNA-binding domain superfamily/Winged helix DNA-binding domain"/>
    <property type="match status" value="1"/>
</dbReference>
<name>A0A8J6JKV7_9FIRM</name>
<evidence type="ECO:0000256" key="6">
    <source>
        <dbReference type="ARBA" id="ARBA00023015"/>
    </source>
</evidence>
<dbReference type="InterPro" id="IPR036388">
    <property type="entry name" value="WH-like_DNA-bd_sf"/>
</dbReference>
<keyword evidence="9" id="KW-0804">Transcription</keyword>
<proteinExistence type="inferred from homology"/>
<evidence type="ECO:0000256" key="3">
    <source>
        <dbReference type="ARBA" id="ARBA00011738"/>
    </source>
</evidence>
<dbReference type="AlphaFoldDB" id="A0A8J6JKV7"/>
<keyword evidence="15" id="KW-1185">Reference proteome</keyword>
<sequence length="147" mass="17362">MEFYTQKGYQLRNQQPITGAMEDYLEMICRQAKNEGYVRINFLAGLLNVRPSSASKMVYHLRDLELVEFEKYGLIRPTEEGARLGSYLLYRHDVLHRFFRLLNGAPEELEQVEQVEHFVSEETVRNLERLADWMERTGYEAPVRKGE</sequence>
<dbReference type="GO" id="GO:0003700">
    <property type="term" value="F:DNA-binding transcription factor activity"/>
    <property type="evidence" value="ECO:0007669"/>
    <property type="project" value="InterPro"/>
</dbReference>
<comment type="subunit">
    <text evidence="3">Homodimer.</text>
</comment>
<evidence type="ECO:0000259" key="13">
    <source>
        <dbReference type="Pfam" id="PF02742"/>
    </source>
</evidence>
<dbReference type="Pfam" id="PF02742">
    <property type="entry name" value="Fe_dep_repr_C"/>
    <property type="match status" value="1"/>
</dbReference>
<dbReference type="GO" id="GO:0003677">
    <property type="term" value="F:DNA binding"/>
    <property type="evidence" value="ECO:0007669"/>
    <property type="project" value="UniProtKB-KW"/>
</dbReference>
<dbReference type="InterPro" id="IPR036421">
    <property type="entry name" value="Fe_dep_repressor_sf"/>
</dbReference>
<dbReference type="Gene3D" id="1.10.60.10">
    <property type="entry name" value="Iron dependent repressor, metal binding and dimerisation domain"/>
    <property type="match status" value="1"/>
</dbReference>
<dbReference type="SMART" id="SM00529">
    <property type="entry name" value="HTH_DTXR"/>
    <property type="match status" value="1"/>
</dbReference>
<dbReference type="InterPro" id="IPR050536">
    <property type="entry name" value="DtxR_MntR_Metal-Reg"/>
</dbReference>
<accession>A0A8J6JKV7</accession>
<keyword evidence="5" id="KW-0678">Repressor</keyword>
<dbReference type="PANTHER" id="PTHR33238">
    <property type="entry name" value="IRON (METAL) DEPENDENT REPRESSOR, DTXR FAMILY"/>
    <property type="match status" value="1"/>
</dbReference>
<evidence type="ECO:0000256" key="2">
    <source>
        <dbReference type="ARBA" id="ARBA00007871"/>
    </source>
</evidence>
<keyword evidence="4" id="KW-0963">Cytoplasm</keyword>
<dbReference type="EMBL" id="JACOPQ010000006">
    <property type="protein sequence ID" value="MBC5737139.1"/>
    <property type="molecule type" value="Genomic_DNA"/>
</dbReference>
<protein>
    <recommendedName>
        <fullName evidence="11">Manganese transport regulator</fullName>
    </recommendedName>
</protein>
<keyword evidence="6" id="KW-0805">Transcription regulation</keyword>
<dbReference type="GO" id="GO:0005737">
    <property type="term" value="C:cytoplasm"/>
    <property type="evidence" value="ECO:0007669"/>
    <property type="project" value="UniProtKB-SubCell"/>
</dbReference>
<keyword evidence="8" id="KW-0010">Activator</keyword>
<dbReference type="InterPro" id="IPR036390">
    <property type="entry name" value="WH_DNA-bd_sf"/>
</dbReference>
<organism evidence="14 15">
    <name type="scientific">Lawsonibacter faecis</name>
    <dbReference type="NCBI Taxonomy" id="2763052"/>
    <lineage>
        <taxon>Bacteria</taxon>
        <taxon>Bacillati</taxon>
        <taxon>Bacillota</taxon>
        <taxon>Clostridia</taxon>
        <taxon>Eubacteriales</taxon>
        <taxon>Oscillospiraceae</taxon>
        <taxon>Lawsonibacter</taxon>
    </lineage>
</organism>
<evidence type="ECO:0000256" key="7">
    <source>
        <dbReference type="ARBA" id="ARBA00023125"/>
    </source>
</evidence>
<feature type="domain" description="Iron dependent repressor metal binding and dimerisation" evidence="13">
    <location>
        <begin position="78"/>
        <end position="132"/>
    </location>
</feature>
<reference evidence="14" key="1">
    <citation type="submission" date="2020-08" db="EMBL/GenBank/DDBJ databases">
        <title>Genome public.</title>
        <authorList>
            <person name="Liu C."/>
            <person name="Sun Q."/>
        </authorList>
    </citation>
    <scope>NUCLEOTIDE SEQUENCE</scope>
    <source>
        <strain evidence="14">NSJ-52</strain>
    </source>
</reference>
<evidence type="ECO:0000256" key="11">
    <source>
        <dbReference type="ARBA" id="ARBA00032593"/>
    </source>
</evidence>
<keyword evidence="10" id="KW-0464">Manganese</keyword>
<dbReference type="GO" id="GO:0046983">
    <property type="term" value="F:protein dimerization activity"/>
    <property type="evidence" value="ECO:0007669"/>
    <property type="project" value="InterPro"/>
</dbReference>
<evidence type="ECO:0000256" key="9">
    <source>
        <dbReference type="ARBA" id="ARBA00023163"/>
    </source>
</evidence>
<evidence type="ECO:0000256" key="10">
    <source>
        <dbReference type="ARBA" id="ARBA00023211"/>
    </source>
</evidence>
<dbReference type="InterPro" id="IPR022687">
    <property type="entry name" value="HTH_DTXR"/>
</dbReference>
<dbReference type="GO" id="GO:0046914">
    <property type="term" value="F:transition metal ion binding"/>
    <property type="evidence" value="ECO:0007669"/>
    <property type="project" value="InterPro"/>
</dbReference>
<dbReference type="InterPro" id="IPR022689">
    <property type="entry name" value="Iron_dep_repressor"/>
</dbReference>
<feature type="domain" description="HTH dtxR-type" evidence="12">
    <location>
        <begin position="19"/>
        <end position="73"/>
    </location>
</feature>
<evidence type="ECO:0000256" key="8">
    <source>
        <dbReference type="ARBA" id="ARBA00023159"/>
    </source>
</evidence>
<dbReference type="SUPFAM" id="SSF47979">
    <property type="entry name" value="Iron-dependent repressor protein, dimerization domain"/>
    <property type="match status" value="1"/>
</dbReference>
<evidence type="ECO:0000259" key="12">
    <source>
        <dbReference type="Pfam" id="PF01325"/>
    </source>
</evidence>
<comment type="subcellular location">
    <subcellularLocation>
        <location evidence="1">Cytoplasm</location>
    </subcellularLocation>
</comment>
<evidence type="ECO:0000256" key="4">
    <source>
        <dbReference type="ARBA" id="ARBA00022490"/>
    </source>
</evidence>
<keyword evidence="7" id="KW-0238">DNA-binding</keyword>
<evidence type="ECO:0000256" key="1">
    <source>
        <dbReference type="ARBA" id="ARBA00004496"/>
    </source>
</evidence>
<gene>
    <name evidence="14" type="ORF">H8S62_08970</name>
</gene>
<comment type="caution">
    <text evidence="14">The sequence shown here is derived from an EMBL/GenBank/DDBJ whole genome shotgun (WGS) entry which is preliminary data.</text>
</comment>
<evidence type="ECO:0000256" key="5">
    <source>
        <dbReference type="ARBA" id="ARBA00022491"/>
    </source>
</evidence>
<dbReference type="InterPro" id="IPR001367">
    <property type="entry name" value="Fe_dep_repressor"/>
</dbReference>
<dbReference type="Proteomes" id="UP000607645">
    <property type="component" value="Unassembled WGS sequence"/>
</dbReference>
<dbReference type="SUPFAM" id="SSF46785">
    <property type="entry name" value="Winged helix' DNA-binding domain"/>
    <property type="match status" value="1"/>
</dbReference>
<evidence type="ECO:0000313" key="15">
    <source>
        <dbReference type="Proteomes" id="UP000607645"/>
    </source>
</evidence>
<comment type="similarity">
    <text evidence="2">Belongs to the DtxR/MntR family.</text>
</comment>
<dbReference type="PANTHER" id="PTHR33238:SF11">
    <property type="entry name" value="TRANSCRIPTIONAL REGULATOR MNTR"/>
    <property type="match status" value="1"/>
</dbReference>
<dbReference type="Pfam" id="PF01325">
    <property type="entry name" value="Fe_dep_repress"/>
    <property type="match status" value="1"/>
</dbReference>
<evidence type="ECO:0000313" key="14">
    <source>
        <dbReference type="EMBL" id="MBC5737139.1"/>
    </source>
</evidence>